<organism evidence="1 2">
    <name type="scientific">Gimesia maris</name>
    <dbReference type="NCBI Taxonomy" id="122"/>
    <lineage>
        <taxon>Bacteria</taxon>
        <taxon>Pseudomonadati</taxon>
        <taxon>Planctomycetota</taxon>
        <taxon>Planctomycetia</taxon>
        <taxon>Planctomycetales</taxon>
        <taxon>Planctomycetaceae</taxon>
        <taxon>Gimesia</taxon>
    </lineage>
</organism>
<evidence type="ECO:0000313" key="1">
    <source>
        <dbReference type="EMBL" id="QEG15536.1"/>
    </source>
</evidence>
<gene>
    <name evidence="1" type="ORF">GmarT_13770</name>
</gene>
<protein>
    <submittedName>
        <fullName evidence="1">Uncharacterized protein</fullName>
    </submittedName>
</protein>
<name>A0ABX5YIP4_9PLAN</name>
<reference evidence="1 2" key="1">
    <citation type="submission" date="2019-08" db="EMBL/GenBank/DDBJ databases">
        <title>Deep-cultivation of Planctomycetes and their phenomic and genomic characterization uncovers novel biology.</title>
        <authorList>
            <person name="Wiegand S."/>
            <person name="Jogler M."/>
            <person name="Boedeker C."/>
            <person name="Pinto D."/>
            <person name="Vollmers J."/>
            <person name="Rivas-Marin E."/>
            <person name="Kohn T."/>
            <person name="Peeters S.H."/>
            <person name="Heuer A."/>
            <person name="Rast P."/>
            <person name="Oberbeckmann S."/>
            <person name="Bunk B."/>
            <person name="Jeske O."/>
            <person name="Meyerdierks A."/>
            <person name="Storesund J.E."/>
            <person name="Kallscheuer N."/>
            <person name="Luecker S."/>
            <person name="Lage O.M."/>
            <person name="Pohl T."/>
            <person name="Merkel B.J."/>
            <person name="Hornburger P."/>
            <person name="Mueller R.-W."/>
            <person name="Bruemmer F."/>
            <person name="Labrenz M."/>
            <person name="Spormann A.M."/>
            <person name="Op den Camp H."/>
            <person name="Overmann J."/>
            <person name="Amann R."/>
            <person name="Jetten M.S.M."/>
            <person name="Mascher T."/>
            <person name="Medema M.H."/>
            <person name="Devos D.P."/>
            <person name="Kaster A.-K."/>
            <person name="Ovreas L."/>
            <person name="Rohde M."/>
            <person name="Galperin M.Y."/>
            <person name="Jogler C."/>
        </authorList>
    </citation>
    <scope>NUCLEOTIDE SEQUENCE [LARGE SCALE GENOMIC DNA]</scope>
    <source>
        <strain evidence="1 2">DSM 8797</strain>
    </source>
</reference>
<accession>A0ABX5YIP4</accession>
<evidence type="ECO:0000313" key="2">
    <source>
        <dbReference type="Proteomes" id="UP000322887"/>
    </source>
</evidence>
<keyword evidence="2" id="KW-1185">Reference proteome</keyword>
<dbReference type="EMBL" id="CP042910">
    <property type="protein sequence ID" value="QEG15536.1"/>
    <property type="molecule type" value="Genomic_DNA"/>
</dbReference>
<proteinExistence type="predicted"/>
<dbReference type="RefSeq" id="WP_002647531.1">
    <property type="nucleotide sequence ID" value="NZ_CP042910.1"/>
</dbReference>
<dbReference type="GeneID" id="98646014"/>
<sequence>MAIFVEILKIFLGAFIGFLSGLWAARKLLTESEKVKRKQLLDGLKLSIEHNNDLLAGLLNWVSDSG</sequence>
<dbReference type="Proteomes" id="UP000322887">
    <property type="component" value="Chromosome"/>
</dbReference>